<dbReference type="InterPro" id="IPR016195">
    <property type="entry name" value="Pol/histidinol_Pase-like"/>
</dbReference>
<dbReference type="AlphaFoldDB" id="A0A1W1VN44"/>
<dbReference type="EMBL" id="FWWT01000022">
    <property type="protein sequence ID" value="SMB94650.1"/>
    <property type="molecule type" value="Genomic_DNA"/>
</dbReference>
<proteinExistence type="predicted"/>
<dbReference type="STRING" id="656914.SAMN00017405_0248"/>
<gene>
    <name evidence="2" type="ORF">SAMN00017405_0248</name>
</gene>
<dbReference type="GO" id="GO:0004534">
    <property type="term" value="F:5'-3' RNA exonuclease activity"/>
    <property type="evidence" value="ECO:0007669"/>
    <property type="project" value="TreeGrafter"/>
</dbReference>
<keyword evidence="3" id="KW-1185">Reference proteome</keyword>
<dbReference type="OrthoDB" id="9804333at2"/>
<dbReference type="CDD" id="cd07438">
    <property type="entry name" value="PHP_HisPPase_AMP"/>
    <property type="match status" value="1"/>
</dbReference>
<dbReference type="InterPro" id="IPR052018">
    <property type="entry name" value="PHP_domain"/>
</dbReference>
<evidence type="ECO:0000259" key="1">
    <source>
        <dbReference type="SMART" id="SM00481"/>
    </source>
</evidence>
<dbReference type="SUPFAM" id="SSF89550">
    <property type="entry name" value="PHP domain-like"/>
    <property type="match status" value="1"/>
</dbReference>
<name>A0A1W1VN44_DESTI</name>
<sequence length="277" mass="32266">MNNFIDLHIHSTASDGTKSAQNILNQALEKKLKYISLTDHESTEGYKELLLIKEKWQEDLMIIPGVELHTYYQGKEIHLLGYFINTIDDSFEHELKKLRKARTEVSYYTVEKINKSGINLNWQMIENKFNTDVAITKGHIIKTIRENDLQLTQEDFYNFFNTKGTDYIPFRLNPLENAIEFIRENGGIPVLAHPALIGDDYLVEQIIAKYRIGIEVFYHYFGDKAKEWIENYKTIAKRYNILMTGGSDYHGSITQVELGDTFVPQDIIDNLIKVKYK</sequence>
<dbReference type="Proteomes" id="UP000192731">
    <property type="component" value="Unassembled WGS sequence"/>
</dbReference>
<dbReference type="InterPro" id="IPR003141">
    <property type="entry name" value="Pol/His_phosphatase_N"/>
</dbReference>
<accession>A0A1W1VN44</accession>
<evidence type="ECO:0000313" key="3">
    <source>
        <dbReference type="Proteomes" id="UP000192731"/>
    </source>
</evidence>
<dbReference type="RefSeq" id="WP_084054061.1">
    <property type="nucleotide sequence ID" value="NZ_FWWT01000022.1"/>
</dbReference>
<evidence type="ECO:0000313" key="2">
    <source>
        <dbReference type="EMBL" id="SMB94650.1"/>
    </source>
</evidence>
<reference evidence="2 3" key="1">
    <citation type="submission" date="2017-04" db="EMBL/GenBank/DDBJ databases">
        <authorList>
            <person name="Afonso C.L."/>
            <person name="Miller P.J."/>
            <person name="Scott M.A."/>
            <person name="Spackman E."/>
            <person name="Goraichik I."/>
            <person name="Dimitrov K.M."/>
            <person name="Suarez D.L."/>
            <person name="Swayne D.E."/>
        </authorList>
    </citation>
    <scope>NUCLEOTIDE SEQUENCE [LARGE SCALE GENOMIC DNA]</scope>
    <source>
        <strain evidence="2 3">DSM 11270</strain>
    </source>
</reference>
<dbReference type="GO" id="GO:0035312">
    <property type="term" value="F:5'-3' DNA exonuclease activity"/>
    <property type="evidence" value="ECO:0007669"/>
    <property type="project" value="TreeGrafter"/>
</dbReference>
<dbReference type="PANTHER" id="PTHR42924:SF3">
    <property type="entry name" value="POLYMERASE_HISTIDINOL PHOSPHATASE N-TERMINAL DOMAIN-CONTAINING PROTEIN"/>
    <property type="match status" value="1"/>
</dbReference>
<dbReference type="Pfam" id="PF02811">
    <property type="entry name" value="PHP"/>
    <property type="match status" value="1"/>
</dbReference>
<protein>
    <recommendedName>
        <fullName evidence="1">Polymerase/histidinol phosphatase N-terminal domain-containing protein</fullName>
    </recommendedName>
</protein>
<feature type="domain" description="Polymerase/histidinol phosphatase N-terminal" evidence="1">
    <location>
        <begin position="5"/>
        <end position="72"/>
    </location>
</feature>
<dbReference type="SMART" id="SM00481">
    <property type="entry name" value="POLIIIAc"/>
    <property type="match status" value="1"/>
</dbReference>
<dbReference type="Gene3D" id="1.10.150.650">
    <property type="match status" value="1"/>
</dbReference>
<organism evidence="2 3">
    <name type="scientific">Desulfonispora thiosulfatigenes DSM 11270</name>
    <dbReference type="NCBI Taxonomy" id="656914"/>
    <lineage>
        <taxon>Bacteria</taxon>
        <taxon>Bacillati</taxon>
        <taxon>Bacillota</taxon>
        <taxon>Clostridia</taxon>
        <taxon>Eubacteriales</taxon>
        <taxon>Peptococcaceae</taxon>
        <taxon>Desulfonispora</taxon>
    </lineage>
</organism>
<dbReference type="InterPro" id="IPR004013">
    <property type="entry name" value="PHP_dom"/>
</dbReference>
<dbReference type="Gene3D" id="3.20.20.140">
    <property type="entry name" value="Metal-dependent hydrolases"/>
    <property type="match status" value="1"/>
</dbReference>
<dbReference type="PANTHER" id="PTHR42924">
    <property type="entry name" value="EXONUCLEASE"/>
    <property type="match status" value="1"/>
</dbReference>